<gene>
    <name evidence="2" type="ORF">Hypma_012402</name>
</gene>
<feature type="compositionally biased region" description="Gly residues" evidence="1">
    <location>
        <begin position="317"/>
        <end position="326"/>
    </location>
</feature>
<feature type="compositionally biased region" description="Basic and acidic residues" evidence="1">
    <location>
        <begin position="22"/>
        <end position="58"/>
    </location>
</feature>
<accession>A0A369JEF1</accession>
<evidence type="ECO:0000256" key="1">
    <source>
        <dbReference type="SAM" id="MobiDB-lite"/>
    </source>
</evidence>
<feature type="compositionally biased region" description="Polar residues" evidence="1">
    <location>
        <begin position="328"/>
        <end position="340"/>
    </location>
</feature>
<name>A0A369JEF1_HYPMA</name>
<dbReference type="OrthoDB" id="3364747at2759"/>
<evidence type="ECO:0000313" key="3">
    <source>
        <dbReference type="Proteomes" id="UP000076154"/>
    </source>
</evidence>
<feature type="compositionally biased region" description="Gly residues" evidence="1">
    <location>
        <begin position="168"/>
        <end position="186"/>
    </location>
</feature>
<reference evidence="2" key="1">
    <citation type="submission" date="2018-04" db="EMBL/GenBank/DDBJ databases">
        <title>Whole genome sequencing of Hypsizygus marmoreus.</title>
        <authorList>
            <person name="Choi I.-G."/>
            <person name="Min B."/>
            <person name="Kim J.-G."/>
            <person name="Kim S."/>
            <person name="Oh Y.-L."/>
            <person name="Kong W.-S."/>
            <person name="Park H."/>
            <person name="Jeong J."/>
            <person name="Song E.-S."/>
        </authorList>
    </citation>
    <scope>NUCLEOTIDE SEQUENCE [LARGE SCALE GENOMIC DNA]</scope>
    <source>
        <strain evidence="2">51987-8</strain>
    </source>
</reference>
<feature type="compositionally biased region" description="Gly residues" evidence="1">
    <location>
        <begin position="383"/>
        <end position="407"/>
    </location>
</feature>
<keyword evidence="3" id="KW-1185">Reference proteome</keyword>
<feature type="compositionally biased region" description="Gly residues" evidence="1">
    <location>
        <begin position="288"/>
        <end position="309"/>
    </location>
</feature>
<feature type="compositionally biased region" description="Gly residues" evidence="1">
    <location>
        <begin position="447"/>
        <end position="468"/>
    </location>
</feature>
<dbReference type="Proteomes" id="UP000076154">
    <property type="component" value="Unassembled WGS sequence"/>
</dbReference>
<dbReference type="AlphaFoldDB" id="A0A369JEF1"/>
<organism evidence="2 3">
    <name type="scientific">Hypsizygus marmoreus</name>
    <name type="common">White beech mushroom</name>
    <name type="synonym">Agaricus marmoreus</name>
    <dbReference type="NCBI Taxonomy" id="39966"/>
    <lineage>
        <taxon>Eukaryota</taxon>
        <taxon>Fungi</taxon>
        <taxon>Dikarya</taxon>
        <taxon>Basidiomycota</taxon>
        <taxon>Agaricomycotina</taxon>
        <taxon>Agaricomycetes</taxon>
        <taxon>Agaricomycetidae</taxon>
        <taxon>Agaricales</taxon>
        <taxon>Tricholomatineae</taxon>
        <taxon>Lyophyllaceae</taxon>
        <taxon>Hypsizygus</taxon>
    </lineage>
</organism>
<feature type="compositionally biased region" description="Basic and acidic residues" evidence="1">
    <location>
        <begin position="131"/>
        <end position="147"/>
    </location>
</feature>
<comment type="caution">
    <text evidence="2">The sequence shown here is derived from an EMBL/GenBank/DDBJ whole genome shotgun (WGS) entry which is preliminary data.</text>
</comment>
<feature type="region of interest" description="Disordered" evidence="1">
    <location>
        <begin position="22"/>
        <end position="59"/>
    </location>
</feature>
<feature type="region of interest" description="Disordered" evidence="1">
    <location>
        <begin position="130"/>
        <end position="486"/>
    </location>
</feature>
<proteinExistence type="predicted"/>
<dbReference type="EMBL" id="LUEZ02000062">
    <property type="protein sequence ID" value="RDB20511.1"/>
    <property type="molecule type" value="Genomic_DNA"/>
</dbReference>
<feature type="compositionally biased region" description="Polar residues" evidence="1">
    <location>
        <begin position="226"/>
        <end position="245"/>
    </location>
</feature>
<sequence length="486" mass="48983">MISTTQPASPSPQVLKTLEKEMVKEGKSEEARLHRAMRDLSSTEKQEGKAQKAVRKAENVLSKLQRKEVSASADMNKYTDKHDVAVAHLHAGERDAQTKKEENIRLQTDLDLKKTQVQDAIKDQQANIQGRETKLADWREGASDHSLHRNGTAGSETGSGFGAAAAGGAAGGAAGATGAAISGGGPAQTAEPMATGGTTQYRDNTGGVGQQPGDVGQQTMTGGGPVQTQTGAAGQNTAYRGSEQTPGGGGDQSFGGQNTQQGRSGSVDERGYRQGGDQSLGGLSHQQGRGGSVDEGGYRQGGDQSGGGFASQQGRSGSVGEGGYRQGGDQSFGGSTNPQYRSGAVDEGGYPRDVGNTGRQQEFGGRGGDVGNRDVPYPEERVGGGTGGATGAGGPGQGAGGIGGGYAGDRAAVGGREDTQGGTMGYGQSAVRGKDVERDPGQVADRGAGGGGVAQQQQGGGGQGGGAYGRSVPGGYNEGEGTNERY</sequence>
<protein>
    <submittedName>
        <fullName evidence="2">Uncharacterized protein</fullName>
    </submittedName>
</protein>
<feature type="compositionally biased region" description="Low complexity" evidence="1">
    <location>
        <begin position="151"/>
        <end position="167"/>
    </location>
</feature>
<evidence type="ECO:0000313" key="2">
    <source>
        <dbReference type="EMBL" id="RDB20511.1"/>
    </source>
</evidence>
<dbReference type="InParanoid" id="A0A369JEF1"/>